<reference evidence="4 5" key="1">
    <citation type="journal article" date="2015" name="Int. J. Syst. Evol. Microbiol.">
        <title>Gemmobacter intermedius sp. nov., isolated from a white stork (Ciconia ciconia).</title>
        <authorList>
            <person name="Kampfer P."/>
            <person name="Jerzak L."/>
            <person name="Wilharm G."/>
            <person name="Golke J."/>
            <person name="Busse H.J."/>
            <person name="Glaeser S.P."/>
        </authorList>
    </citation>
    <scope>NUCLEOTIDE SEQUENCE [LARGE SCALE GENOMIC DNA]</scope>
    <source>
        <strain evidence="4 5">119/4</strain>
    </source>
</reference>
<evidence type="ECO:0000256" key="1">
    <source>
        <dbReference type="ARBA" id="ARBA00005953"/>
    </source>
</evidence>
<dbReference type="AlphaFoldDB" id="A0A3S3WRZ9"/>
<dbReference type="EMBL" id="SBLC01000006">
    <property type="protein sequence ID" value="RWY43027.1"/>
    <property type="molecule type" value="Genomic_DNA"/>
</dbReference>
<dbReference type="PANTHER" id="PTHR31793:SF27">
    <property type="entry name" value="NOVEL THIOESTERASE SUPERFAMILY DOMAIN AND SAPOSIN A-TYPE DOMAIN CONTAINING PROTEIN (0610012H03RIK)"/>
    <property type="match status" value="1"/>
</dbReference>
<dbReference type="Pfam" id="PF03061">
    <property type="entry name" value="4HBT"/>
    <property type="match status" value="1"/>
</dbReference>
<comment type="similarity">
    <text evidence="1">Belongs to the 4-hydroxybenzoyl-CoA thioesterase family.</text>
</comment>
<dbReference type="PANTHER" id="PTHR31793">
    <property type="entry name" value="4-HYDROXYBENZOYL-COA THIOESTERASE FAMILY MEMBER"/>
    <property type="match status" value="1"/>
</dbReference>
<gene>
    <name evidence="4" type="ORF">EP867_05990</name>
</gene>
<comment type="caution">
    <text evidence="4">The sequence shown here is derived from an EMBL/GenBank/DDBJ whole genome shotgun (WGS) entry which is preliminary data.</text>
</comment>
<dbReference type="Proteomes" id="UP000287168">
    <property type="component" value="Unassembled WGS sequence"/>
</dbReference>
<evidence type="ECO:0000259" key="3">
    <source>
        <dbReference type="Pfam" id="PF03061"/>
    </source>
</evidence>
<protein>
    <submittedName>
        <fullName evidence="4">Acyl-CoA thioesterase</fullName>
    </submittedName>
</protein>
<dbReference type="GO" id="GO:0047617">
    <property type="term" value="F:fatty acyl-CoA hydrolase activity"/>
    <property type="evidence" value="ECO:0007669"/>
    <property type="project" value="TreeGrafter"/>
</dbReference>
<name>A0A3S3WRZ9_9RHOB</name>
<dbReference type="SUPFAM" id="SSF54637">
    <property type="entry name" value="Thioesterase/thiol ester dehydrase-isomerase"/>
    <property type="match status" value="1"/>
</dbReference>
<proteinExistence type="inferred from homology"/>
<dbReference type="OrthoDB" id="9799036at2"/>
<feature type="domain" description="Thioesterase" evidence="3">
    <location>
        <begin position="28"/>
        <end position="108"/>
    </location>
</feature>
<evidence type="ECO:0000313" key="5">
    <source>
        <dbReference type="Proteomes" id="UP000287168"/>
    </source>
</evidence>
<dbReference type="Gene3D" id="3.10.129.10">
    <property type="entry name" value="Hotdog Thioesterase"/>
    <property type="match status" value="1"/>
</dbReference>
<dbReference type="RefSeq" id="WP_128487291.1">
    <property type="nucleotide sequence ID" value="NZ_JBHLXB010000088.1"/>
</dbReference>
<keyword evidence="2" id="KW-0378">Hydrolase</keyword>
<dbReference type="InterPro" id="IPR006683">
    <property type="entry name" value="Thioestr_dom"/>
</dbReference>
<organism evidence="4 5">
    <name type="scientific">Falsigemmobacter intermedius</name>
    <dbReference type="NCBI Taxonomy" id="1553448"/>
    <lineage>
        <taxon>Bacteria</taxon>
        <taxon>Pseudomonadati</taxon>
        <taxon>Pseudomonadota</taxon>
        <taxon>Alphaproteobacteria</taxon>
        <taxon>Rhodobacterales</taxon>
        <taxon>Paracoccaceae</taxon>
        <taxon>Falsigemmobacter</taxon>
    </lineage>
</organism>
<sequence length="146" mass="16543">MSRLPPSRRADYPVFEALALRWDDNDIYGHLNNTVHYRLTDTAVNQWLLRAGLLDLHHSEHLNMVVETGCRFHAEAGFPDRVTAGLRVDHIGGSSVRWQIGLFRNDDDSAFADLSFTNVRAGRISRRPEPLPESHRLALSALMKKG</sequence>
<keyword evidence="5" id="KW-1185">Reference proteome</keyword>
<evidence type="ECO:0000313" key="4">
    <source>
        <dbReference type="EMBL" id="RWY43027.1"/>
    </source>
</evidence>
<evidence type="ECO:0000256" key="2">
    <source>
        <dbReference type="ARBA" id="ARBA00022801"/>
    </source>
</evidence>
<dbReference type="InterPro" id="IPR029069">
    <property type="entry name" value="HotDog_dom_sf"/>
</dbReference>
<dbReference type="InterPro" id="IPR050563">
    <property type="entry name" value="4-hydroxybenzoyl-CoA_TE"/>
</dbReference>
<accession>A0A3S3WRZ9</accession>
<dbReference type="CDD" id="cd00586">
    <property type="entry name" value="4HBT"/>
    <property type="match status" value="1"/>
</dbReference>